<proteinExistence type="predicted"/>
<organism evidence="2 3">
    <name type="scientific">Stylosanthes scabra</name>
    <dbReference type="NCBI Taxonomy" id="79078"/>
    <lineage>
        <taxon>Eukaryota</taxon>
        <taxon>Viridiplantae</taxon>
        <taxon>Streptophyta</taxon>
        <taxon>Embryophyta</taxon>
        <taxon>Tracheophyta</taxon>
        <taxon>Spermatophyta</taxon>
        <taxon>Magnoliopsida</taxon>
        <taxon>eudicotyledons</taxon>
        <taxon>Gunneridae</taxon>
        <taxon>Pentapetalae</taxon>
        <taxon>rosids</taxon>
        <taxon>fabids</taxon>
        <taxon>Fabales</taxon>
        <taxon>Fabaceae</taxon>
        <taxon>Papilionoideae</taxon>
        <taxon>50 kb inversion clade</taxon>
        <taxon>dalbergioids sensu lato</taxon>
        <taxon>Dalbergieae</taxon>
        <taxon>Pterocarpus clade</taxon>
        <taxon>Stylosanthes</taxon>
    </lineage>
</organism>
<keyword evidence="1" id="KW-1133">Transmembrane helix</keyword>
<evidence type="ECO:0000313" key="2">
    <source>
        <dbReference type="EMBL" id="MED6225357.1"/>
    </source>
</evidence>
<dbReference type="EMBL" id="JASCZI010273808">
    <property type="protein sequence ID" value="MED6225357.1"/>
    <property type="molecule type" value="Genomic_DNA"/>
</dbReference>
<feature type="transmembrane region" description="Helical" evidence="1">
    <location>
        <begin position="75"/>
        <end position="98"/>
    </location>
</feature>
<evidence type="ECO:0000256" key="1">
    <source>
        <dbReference type="SAM" id="Phobius"/>
    </source>
</evidence>
<name>A0ABU6ZTL2_9FABA</name>
<comment type="caution">
    <text evidence="2">The sequence shown here is derived from an EMBL/GenBank/DDBJ whole genome shotgun (WGS) entry which is preliminary data.</text>
</comment>
<sequence>MPPLKPPPATISSHVVTTFSPMKSLSVHLVSSSSSVIALLSPLSVAARTSLLVCRRLRSLLFGSKKKFVARDRKAGYLVILPLDLKFLLSFLVQWLLFRSLAGYGRMPKVGHICWSNFKKGTIEDINEADSYNFRLSPPYLLIIH</sequence>
<keyword evidence="1" id="KW-0472">Membrane</keyword>
<evidence type="ECO:0000313" key="3">
    <source>
        <dbReference type="Proteomes" id="UP001341840"/>
    </source>
</evidence>
<gene>
    <name evidence="2" type="ORF">PIB30_092904</name>
</gene>
<feature type="transmembrane region" description="Helical" evidence="1">
    <location>
        <begin position="29"/>
        <end position="54"/>
    </location>
</feature>
<keyword evidence="1" id="KW-0812">Transmembrane</keyword>
<keyword evidence="3" id="KW-1185">Reference proteome</keyword>
<reference evidence="2 3" key="1">
    <citation type="journal article" date="2023" name="Plants (Basel)">
        <title>Bridging the Gap: Combining Genomics and Transcriptomics Approaches to Understand Stylosanthes scabra, an Orphan Legume from the Brazilian Caatinga.</title>
        <authorList>
            <person name="Ferreira-Neto J.R.C."/>
            <person name="da Silva M.D."/>
            <person name="Binneck E."/>
            <person name="de Melo N.F."/>
            <person name="da Silva R.H."/>
            <person name="de Melo A.L.T.M."/>
            <person name="Pandolfi V."/>
            <person name="Bustamante F.O."/>
            <person name="Brasileiro-Vidal A.C."/>
            <person name="Benko-Iseppon A.M."/>
        </authorList>
    </citation>
    <scope>NUCLEOTIDE SEQUENCE [LARGE SCALE GENOMIC DNA]</scope>
    <source>
        <tissue evidence="2">Leaves</tissue>
    </source>
</reference>
<dbReference type="Proteomes" id="UP001341840">
    <property type="component" value="Unassembled WGS sequence"/>
</dbReference>
<accession>A0ABU6ZTL2</accession>
<protein>
    <submittedName>
        <fullName evidence="2">Uncharacterized protein</fullName>
    </submittedName>
</protein>